<gene>
    <name evidence="4" type="ordered locus">Q7A_2763</name>
</gene>
<dbReference type="Proteomes" id="UP000009144">
    <property type="component" value="Chromosome"/>
</dbReference>
<feature type="compositionally biased region" description="Basic and acidic residues" evidence="1">
    <location>
        <begin position="182"/>
        <end position="192"/>
    </location>
</feature>
<reference evidence="4 5" key="2">
    <citation type="journal article" date="2013" name="Int. J. Syst. Evol. Microbiol.">
        <title>Methylophaga nitratireducenticrescens sp. nov. and Methylophaga frappieri sp. nov., isolated from the biofilm of the methanol-fed denitrification system treating the seawater at the Montreal Biodome.</title>
        <authorList>
            <person name="Villeneuve C."/>
            <person name="Martineau C."/>
            <person name="Mauffrey F."/>
            <person name="Villemur R."/>
        </authorList>
    </citation>
    <scope>NUCLEOTIDE SEQUENCE [LARGE SCALE GENOMIC DNA]</scope>
    <source>
        <strain evidence="4 5">JAM1</strain>
    </source>
</reference>
<dbReference type="AlphaFoldDB" id="I1XMD0"/>
<evidence type="ECO:0000313" key="4">
    <source>
        <dbReference type="EMBL" id="AFI85549.1"/>
    </source>
</evidence>
<dbReference type="HOGENOM" id="CLU_709429_0_0_6"/>
<dbReference type="RefSeq" id="WP_014707910.1">
    <property type="nucleotide sequence ID" value="NC_017857.3"/>
</dbReference>
<accession>I1XMD0</accession>
<feature type="compositionally biased region" description="Basic and acidic residues" evidence="1">
    <location>
        <begin position="112"/>
        <end position="122"/>
    </location>
</feature>
<evidence type="ECO:0000256" key="1">
    <source>
        <dbReference type="SAM" id="MobiDB-lite"/>
    </source>
</evidence>
<dbReference type="eggNOG" id="COG1873">
    <property type="taxonomic scope" value="Bacteria"/>
</dbReference>
<evidence type="ECO:0000259" key="3">
    <source>
        <dbReference type="Pfam" id="PF05239"/>
    </source>
</evidence>
<feature type="compositionally biased region" description="Polar residues" evidence="1">
    <location>
        <begin position="36"/>
        <end position="52"/>
    </location>
</feature>
<feature type="region of interest" description="Disordered" evidence="1">
    <location>
        <begin position="100"/>
        <end position="257"/>
    </location>
</feature>
<evidence type="ECO:0000256" key="2">
    <source>
        <dbReference type="SAM" id="SignalP"/>
    </source>
</evidence>
<keyword evidence="5" id="KW-1185">Reference proteome</keyword>
<feature type="chain" id="PRO_5003653698" evidence="2">
    <location>
        <begin position="25"/>
        <end position="389"/>
    </location>
</feature>
<feature type="compositionally biased region" description="Acidic residues" evidence="1">
    <location>
        <begin position="234"/>
        <end position="243"/>
    </location>
</feature>
<reference evidence="4 5" key="1">
    <citation type="journal article" date="2012" name="J. Bacteriol.">
        <title>Complete genome sequences of Methylophaga sp. strain JAM1 and Methylophaga sp. strain JAM7.</title>
        <authorList>
            <person name="Villeneuve C."/>
            <person name="Martineau C."/>
            <person name="Mauffrey F."/>
            <person name="Villemur R."/>
        </authorList>
    </citation>
    <scope>NUCLEOTIDE SEQUENCE [LARGE SCALE GENOMIC DNA]</scope>
    <source>
        <strain evidence="4 5">JAM1</strain>
    </source>
</reference>
<feature type="signal peptide" evidence="2">
    <location>
        <begin position="1"/>
        <end position="24"/>
    </location>
</feature>
<protein>
    <submittedName>
        <fullName evidence="4">PRC-barrel protein</fullName>
    </submittedName>
</protein>
<feature type="region of interest" description="Disordered" evidence="1">
    <location>
        <begin position="34"/>
        <end position="57"/>
    </location>
</feature>
<dbReference type="InterPro" id="IPR011033">
    <property type="entry name" value="PRC_barrel-like_sf"/>
</dbReference>
<feature type="compositionally biased region" description="Basic and acidic residues" evidence="1">
    <location>
        <begin position="218"/>
        <end position="227"/>
    </location>
</feature>
<proteinExistence type="predicted"/>
<sequence>MNSIFRKTLIASALTAMFSTGAIAADDYSKTIDGSDASNQGDMQQNDSSSTHPAMPTHEDEFNQIIDADKPAAGNTAGPEETDRPLTDHQNNVIDEMNETIDTEGPSAGNRADPEETDRPLSDHQSNVMDEMNETIDAEGPSAGNRADPEETDRPLSDHQSNVMDEMNETIDAEGPSAGNRADPEETDRPLSDHQSNVMDEMNETIDAEGPSAGNRAASEETDRPLTDHQSNVTEEEEEEEEISNTQMDNDSDVEMKGQMDRNNDVEMDEQPHGPTGAGTPANRGGLYDMSADDLNGMEVITSDGEDVGEVQKVVISPDNQDIHAVISVGGLLGLGAKTILISLDEINQKNDKLHAKATLSQLEAMIDYGTEDFVELEGDAAVSTALQP</sequence>
<organism evidence="4 5">
    <name type="scientific">Methylophaga nitratireducenticrescens</name>
    <dbReference type="NCBI Taxonomy" id="754476"/>
    <lineage>
        <taxon>Bacteria</taxon>
        <taxon>Pseudomonadati</taxon>
        <taxon>Pseudomonadota</taxon>
        <taxon>Gammaproteobacteria</taxon>
        <taxon>Thiotrichales</taxon>
        <taxon>Piscirickettsiaceae</taxon>
        <taxon>Methylophaga</taxon>
    </lineage>
</organism>
<dbReference type="PATRIC" id="fig|754476.3.peg.2711"/>
<dbReference type="KEGG" id="mej:Q7A_2763"/>
<dbReference type="InterPro" id="IPR027275">
    <property type="entry name" value="PRC-brl_dom"/>
</dbReference>
<dbReference type="Gene3D" id="2.30.30.240">
    <property type="entry name" value="PRC-barrel domain"/>
    <property type="match status" value="1"/>
</dbReference>
<evidence type="ECO:0000313" key="5">
    <source>
        <dbReference type="Proteomes" id="UP000009144"/>
    </source>
</evidence>
<dbReference type="STRING" id="754476.Q7A_2763"/>
<name>I1XMD0_METNJ</name>
<dbReference type="EMBL" id="CP003390">
    <property type="protein sequence ID" value="AFI85549.1"/>
    <property type="molecule type" value="Genomic_DNA"/>
</dbReference>
<feature type="domain" description="PRC-barrel" evidence="3">
    <location>
        <begin position="290"/>
        <end position="359"/>
    </location>
</feature>
<feature type="compositionally biased region" description="Basic and acidic residues" evidence="1">
    <location>
        <begin position="147"/>
        <end position="157"/>
    </location>
</feature>
<keyword evidence="2" id="KW-0732">Signal</keyword>
<dbReference type="Pfam" id="PF05239">
    <property type="entry name" value="PRC"/>
    <property type="match status" value="1"/>
</dbReference>
<dbReference type="SUPFAM" id="SSF50346">
    <property type="entry name" value="PRC-barrel domain"/>
    <property type="match status" value="1"/>
</dbReference>
<feature type="region of interest" description="Disordered" evidence="1">
    <location>
        <begin position="265"/>
        <end position="284"/>
    </location>
</feature>